<dbReference type="SUPFAM" id="SSF55550">
    <property type="entry name" value="SH2 domain"/>
    <property type="match status" value="1"/>
</dbReference>
<proteinExistence type="predicted"/>
<feature type="region of interest" description="Disordered" evidence="2">
    <location>
        <begin position="444"/>
        <end position="541"/>
    </location>
</feature>
<keyword evidence="1" id="KW-0727">SH2 domain</keyword>
<reference evidence="4 5" key="1">
    <citation type="submission" date="2011-02" db="EMBL/GenBank/DDBJ databases">
        <title>The Genome Sequence of Sphaeroforma arctica JP610.</title>
        <authorList>
            <consortium name="The Broad Institute Genome Sequencing Platform"/>
            <person name="Russ C."/>
            <person name="Cuomo C."/>
            <person name="Young S.K."/>
            <person name="Zeng Q."/>
            <person name="Gargeya S."/>
            <person name="Alvarado L."/>
            <person name="Berlin A."/>
            <person name="Chapman S.B."/>
            <person name="Chen Z."/>
            <person name="Freedman E."/>
            <person name="Gellesch M."/>
            <person name="Goldberg J."/>
            <person name="Griggs A."/>
            <person name="Gujja S."/>
            <person name="Heilman E."/>
            <person name="Heiman D."/>
            <person name="Howarth C."/>
            <person name="Mehta T."/>
            <person name="Neiman D."/>
            <person name="Pearson M."/>
            <person name="Roberts A."/>
            <person name="Saif S."/>
            <person name="Shea T."/>
            <person name="Shenoy N."/>
            <person name="Sisk P."/>
            <person name="Stolte C."/>
            <person name="Sykes S."/>
            <person name="White J."/>
            <person name="Yandava C."/>
            <person name="Burger G."/>
            <person name="Gray M.W."/>
            <person name="Holland P.W.H."/>
            <person name="King N."/>
            <person name="Lang F.B.F."/>
            <person name="Roger A.J."/>
            <person name="Ruiz-Trillo I."/>
            <person name="Haas B."/>
            <person name="Nusbaum C."/>
            <person name="Birren B."/>
        </authorList>
    </citation>
    <scope>NUCLEOTIDE SEQUENCE [LARGE SCALE GENOMIC DNA]</scope>
    <source>
        <strain evidence="4 5">JP610</strain>
    </source>
</reference>
<dbReference type="InterPro" id="IPR036860">
    <property type="entry name" value="SH2_dom_sf"/>
</dbReference>
<feature type="region of interest" description="Disordered" evidence="2">
    <location>
        <begin position="235"/>
        <end position="328"/>
    </location>
</feature>
<dbReference type="InterPro" id="IPR000980">
    <property type="entry name" value="SH2"/>
</dbReference>
<feature type="compositionally biased region" description="Low complexity" evidence="2">
    <location>
        <begin position="153"/>
        <end position="189"/>
    </location>
</feature>
<feature type="region of interest" description="Disordered" evidence="2">
    <location>
        <begin position="120"/>
        <end position="204"/>
    </location>
</feature>
<feature type="compositionally biased region" description="Polar residues" evidence="2">
    <location>
        <begin position="309"/>
        <end position="319"/>
    </location>
</feature>
<evidence type="ECO:0000256" key="1">
    <source>
        <dbReference type="PROSITE-ProRule" id="PRU00191"/>
    </source>
</evidence>
<dbReference type="SMART" id="SM00252">
    <property type="entry name" value="SH2"/>
    <property type="match status" value="1"/>
</dbReference>
<feature type="compositionally biased region" description="Low complexity" evidence="2">
    <location>
        <begin position="251"/>
        <end position="267"/>
    </location>
</feature>
<accession>A0A0L0G4J5</accession>
<feature type="compositionally biased region" description="Polar residues" evidence="2">
    <location>
        <begin position="121"/>
        <end position="152"/>
    </location>
</feature>
<evidence type="ECO:0000313" key="4">
    <source>
        <dbReference type="EMBL" id="KNC83731.1"/>
    </source>
</evidence>
<feature type="compositionally biased region" description="Polar residues" evidence="2">
    <location>
        <begin position="503"/>
        <end position="535"/>
    </location>
</feature>
<dbReference type="GeneID" id="25904540"/>
<sequence>MVKERDGIHLLLEFEPGRTLVNKRQMDLGSTTMVQEFLTKDEWLGMRDSQAEFNRVLSSAPKKDLVEELRTLSVLLNRQSRVKSVTFRVDHQKKNLFGRKETVKLYAQVRKPAMGAPTLVADTSATGSNNRLTKSQTTNDSTLEVTEQQQRRGSAVASVGGSGAQVAPTFPAVKKQAPTAPAQKKSAPSIPVQQTRSPVQEPDNQYMNRVETSTNSASNIDPTVHVSQGTDEGLYQNFTQSRPTSGATRAQGSPTPQIQQQMQQQPPGDSDYVNIDYDENDNTPIIHPAAPQEQDEYMNFGSKDRMQMKNDSNGTTVIPSQPAKGGDVDAYMSYPDQSGAPTNSAPQTTEDDGEYIMYEPKKMQNARDASDTQNQIIGEGSSYMNVGVIKPASPTHAPRQSVPQVQDHNPDGGDLYMNYQDAQKAHTENEQAREGVANIVLSPSMTESHGPAQPIFNQGTLKSQKSVSSVDARAGAPKSKPVPMARPRPASRPKPAFTEESAKSTNGMSNNTLMQQVSQTSIQSRVSPKSRQLPQASGAGGPVQVPVARLFTLDGPTLEKSSCFHGFSADTSRGDRRRAIEEVMDHKPTGCWLLRHDSRGERFVLVVRYIDRTLHIPVDANAGGQFSIDVDKWFDSVEALLGHYHSHELSSTISTMLTNAIVKVEQPLDEPEPDEVDGYFVMSPKARKGI</sequence>
<organism evidence="4 5">
    <name type="scientific">Sphaeroforma arctica JP610</name>
    <dbReference type="NCBI Taxonomy" id="667725"/>
    <lineage>
        <taxon>Eukaryota</taxon>
        <taxon>Ichthyosporea</taxon>
        <taxon>Ichthyophonida</taxon>
        <taxon>Sphaeroforma</taxon>
    </lineage>
</organism>
<feature type="domain" description="SH2" evidence="3">
    <location>
        <begin position="563"/>
        <end position="668"/>
    </location>
</feature>
<name>A0A0L0G4J5_9EUKA</name>
<evidence type="ECO:0000256" key="2">
    <source>
        <dbReference type="SAM" id="MobiDB-lite"/>
    </source>
</evidence>
<evidence type="ECO:0000313" key="5">
    <source>
        <dbReference type="Proteomes" id="UP000054560"/>
    </source>
</evidence>
<dbReference type="Proteomes" id="UP000054560">
    <property type="component" value="Unassembled WGS sequence"/>
</dbReference>
<gene>
    <name evidence="4" type="ORF">SARC_04036</name>
</gene>
<feature type="compositionally biased region" description="Polar residues" evidence="2">
    <location>
        <begin position="191"/>
        <end position="204"/>
    </location>
</feature>
<feature type="compositionally biased region" description="Polar residues" evidence="2">
    <location>
        <begin position="455"/>
        <end position="469"/>
    </location>
</feature>
<dbReference type="Gene3D" id="3.30.505.10">
    <property type="entry name" value="SH2 domain"/>
    <property type="match status" value="1"/>
</dbReference>
<dbReference type="AlphaFoldDB" id="A0A0L0G4J5"/>
<protein>
    <recommendedName>
        <fullName evidence="3">SH2 domain-containing protein</fullName>
    </recommendedName>
</protein>
<dbReference type="PROSITE" id="PS50001">
    <property type="entry name" value="SH2"/>
    <property type="match status" value="1"/>
</dbReference>
<feature type="compositionally biased region" description="Polar residues" evidence="2">
    <location>
        <begin position="235"/>
        <end position="250"/>
    </location>
</feature>
<evidence type="ECO:0000259" key="3">
    <source>
        <dbReference type="PROSITE" id="PS50001"/>
    </source>
</evidence>
<dbReference type="RefSeq" id="XP_014157633.1">
    <property type="nucleotide sequence ID" value="XM_014302158.1"/>
</dbReference>
<dbReference type="EMBL" id="KQ241813">
    <property type="protein sequence ID" value="KNC83731.1"/>
    <property type="molecule type" value="Genomic_DNA"/>
</dbReference>
<keyword evidence="5" id="KW-1185">Reference proteome</keyword>